<gene>
    <name evidence="1" type="ORF">OB919_20865</name>
</gene>
<dbReference type="Pfam" id="PF22586">
    <property type="entry name" value="ANCHR-like_BBOX"/>
    <property type="match status" value="1"/>
</dbReference>
<name>A0AAP3E7Y4_9EURY</name>
<organism evidence="1 2">
    <name type="scientific">Natronosalvus hydrolyticus</name>
    <dbReference type="NCBI Taxonomy" id="2979988"/>
    <lineage>
        <taxon>Archaea</taxon>
        <taxon>Methanobacteriati</taxon>
        <taxon>Methanobacteriota</taxon>
        <taxon>Stenosarchaea group</taxon>
        <taxon>Halobacteria</taxon>
        <taxon>Halobacteriales</taxon>
        <taxon>Natrialbaceae</taxon>
        <taxon>Natronosalvus</taxon>
    </lineage>
</organism>
<dbReference type="AlphaFoldDB" id="A0AAP3E7Y4"/>
<comment type="caution">
    <text evidence="1">The sequence shown here is derived from an EMBL/GenBank/DDBJ whole genome shotgun (WGS) entry which is preliminary data.</text>
</comment>
<evidence type="ECO:0000313" key="2">
    <source>
        <dbReference type="Proteomes" id="UP001321047"/>
    </source>
</evidence>
<accession>A0AAP3E7Y4</accession>
<dbReference type="EMBL" id="JAOPJZ010000041">
    <property type="protein sequence ID" value="MCU4754393.1"/>
    <property type="molecule type" value="Genomic_DNA"/>
</dbReference>
<keyword evidence="2" id="KW-1185">Reference proteome</keyword>
<evidence type="ECO:0000313" key="1">
    <source>
        <dbReference type="EMBL" id="MCU4754393.1"/>
    </source>
</evidence>
<dbReference type="RefSeq" id="WP_342810695.1">
    <property type="nucleotide sequence ID" value="NZ_JAOPJZ010000041.1"/>
</dbReference>
<reference evidence="1 2" key="1">
    <citation type="submission" date="2022-09" db="EMBL/GenBank/DDBJ databases">
        <title>Enrichment on poylsaccharides allowed isolation of novel metabolic and taxonomic groups of Haloarchaea.</title>
        <authorList>
            <person name="Sorokin D.Y."/>
            <person name="Elcheninov A.G."/>
            <person name="Khizhniak T.V."/>
            <person name="Kolganova T.V."/>
            <person name="Kublanov I.V."/>
        </authorList>
    </citation>
    <scope>NUCLEOTIDE SEQUENCE [LARGE SCALE GENOMIC DNA]</scope>
    <source>
        <strain evidence="1 2">AArc-curdl1</strain>
    </source>
</reference>
<dbReference type="Proteomes" id="UP001321047">
    <property type="component" value="Unassembled WGS sequence"/>
</dbReference>
<sequence>MSITGLCQICESRPAEYQCSNCGTLACTAHFDKSHGLCTTCVKTANPDEDSDVDIHRL</sequence>
<proteinExistence type="predicted"/>
<protein>
    <submittedName>
        <fullName evidence="1">Zinc finger HIT domain-containing protein</fullName>
    </submittedName>
</protein>